<name>A0A9P8P9P0_9ASCO</name>
<keyword evidence="1" id="KW-0472">Membrane</keyword>
<protein>
    <recommendedName>
        <fullName evidence="4">Transmembrane protein</fullName>
    </recommendedName>
</protein>
<dbReference type="AlphaFoldDB" id="A0A9P8P9P0"/>
<reference evidence="2" key="2">
    <citation type="submission" date="2021-01" db="EMBL/GenBank/DDBJ databases">
        <authorList>
            <person name="Schikora-Tamarit M.A."/>
        </authorList>
    </citation>
    <scope>NUCLEOTIDE SEQUENCE</scope>
    <source>
        <strain evidence="2">CBS6075</strain>
    </source>
</reference>
<proteinExistence type="predicted"/>
<dbReference type="Proteomes" id="UP000769157">
    <property type="component" value="Unassembled WGS sequence"/>
</dbReference>
<evidence type="ECO:0000256" key="1">
    <source>
        <dbReference type="SAM" id="Phobius"/>
    </source>
</evidence>
<accession>A0A9P8P9P0</accession>
<comment type="caution">
    <text evidence="2">The sequence shown here is derived from an EMBL/GenBank/DDBJ whole genome shotgun (WGS) entry which is preliminary data.</text>
</comment>
<evidence type="ECO:0000313" key="3">
    <source>
        <dbReference type="Proteomes" id="UP000769157"/>
    </source>
</evidence>
<evidence type="ECO:0000313" key="2">
    <source>
        <dbReference type="EMBL" id="KAH3667967.1"/>
    </source>
</evidence>
<organism evidence="2 3">
    <name type="scientific">Ogataea philodendri</name>
    <dbReference type="NCBI Taxonomy" id="1378263"/>
    <lineage>
        <taxon>Eukaryota</taxon>
        <taxon>Fungi</taxon>
        <taxon>Dikarya</taxon>
        <taxon>Ascomycota</taxon>
        <taxon>Saccharomycotina</taxon>
        <taxon>Pichiomycetes</taxon>
        <taxon>Pichiales</taxon>
        <taxon>Pichiaceae</taxon>
        <taxon>Ogataea</taxon>
    </lineage>
</organism>
<evidence type="ECO:0008006" key="4">
    <source>
        <dbReference type="Google" id="ProtNLM"/>
    </source>
</evidence>
<gene>
    <name evidence="2" type="ORF">OGAPHI_001721</name>
</gene>
<dbReference type="GeneID" id="70233688"/>
<sequence length="93" mass="10301">MDAKSMFLSKRIRTNLSELECWDAEETLCLVFITWSLSFWSSLWDISSAGPPLLDLMIGTDPIVSTEANKPFAILSAIVVICVSVVFGLLNCE</sequence>
<keyword evidence="1" id="KW-0812">Transmembrane</keyword>
<dbReference type="RefSeq" id="XP_046062381.1">
    <property type="nucleotide sequence ID" value="XM_046202513.1"/>
</dbReference>
<feature type="transmembrane region" description="Helical" evidence="1">
    <location>
        <begin position="72"/>
        <end position="90"/>
    </location>
</feature>
<keyword evidence="3" id="KW-1185">Reference proteome</keyword>
<dbReference type="EMBL" id="JAEUBE010000158">
    <property type="protein sequence ID" value="KAH3667967.1"/>
    <property type="molecule type" value="Genomic_DNA"/>
</dbReference>
<keyword evidence="1" id="KW-1133">Transmembrane helix</keyword>
<reference evidence="2" key="1">
    <citation type="journal article" date="2021" name="Open Biol.">
        <title>Shared evolutionary footprints suggest mitochondrial oxidative damage underlies multiple complex I losses in fungi.</title>
        <authorList>
            <person name="Schikora-Tamarit M.A."/>
            <person name="Marcet-Houben M."/>
            <person name="Nosek J."/>
            <person name="Gabaldon T."/>
        </authorList>
    </citation>
    <scope>NUCLEOTIDE SEQUENCE</scope>
    <source>
        <strain evidence="2">CBS6075</strain>
    </source>
</reference>